<proteinExistence type="predicted"/>
<evidence type="ECO:0000313" key="1">
    <source>
        <dbReference type="EMBL" id="MBK6972476.1"/>
    </source>
</evidence>
<sequence length="167" mass="17450">MAEAGDLRNGTRCSTTSAKSSFSRVFDGANGFAVQRILRPVSVDLGESQAAEILDLRARSASESRNHAGLAGHDVTSCGPETRNIGAAIAGTRILPRKTSVLACRPQFCRWSGDSSTDAATAVGAALYPPSCVGSYMQCLILCRLAISSSIDGSFIHRGEIASRVAS</sequence>
<accession>A0A9D7HQJ7</accession>
<evidence type="ECO:0000313" key="2">
    <source>
        <dbReference type="Proteomes" id="UP000807785"/>
    </source>
</evidence>
<dbReference type="Proteomes" id="UP000807785">
    <property type="component" value="Unassembled WGS sequence"/>
</dbReference>
<comment type="caution">
    <text evidence="1">The sequence shown here is derived from an EMBL/GenBank/DDBJ whole genome shotgun (WGS) entry which is preliminary data.</text>
</comment>
<dbReference type="AlphaFoldDB" id="A0A9D7HQJ7"/>
<gene>
    <name evidence="1" type="ORF">IPH26_05830</name>
</gene>
<organism evidence="1 2">
    <name type="scientific">Candidatus Methylophosphatis roskildensis</name>
    <dbReference type="NCBI Taxonomy" id="2899263"/>
    <lineage>
        <taxon>Bacteria</taxon>
        <taxon>Pseudomonadati</taxon>
        <taxon>Pseudomonadota</taxon>
        <taxon>Betaproteobacteria</taxon>
        <taxon>Nitrosomonadales</taxon>
        <taxon>Sterolibacteriaceae</taxon>
        <taxon>Candidatus Methylophosphatis</taxon>
    </lineage>
</organism>
<protein>
    <submittedName>
        <fullName evidence="1">Uncharacterized protein</fullName>
    </submittedName>
</protein>
<dbReference type="EMBL" id="JADJEV010000002">
    <property type="protein sequence ID" value="MBK6972476.1"/>
    <property type="molecule type" value="Genomic_DNA"/>
</dbReference>
<name>A0A9D7HQJ7_9PROT</name>
<reference evidence="1" key="1">
    <citation type="submission" date="2020-10" db="EMBL/GenBank/DDBJ databases">
        <title>Connecting structure to function with the recovery of over 1000 high-quality activated sludge metagenome-assembled genomes encoding full-length rRNA genes using long-read sequencing.</title>
        <authorList>
            <person name="Singleton C.M."/>
            <person name="Petriglieri F."/>
            <person name="Kristensen J.M."/>
            <person name="Kirkegaard R.H."/>
            <person name="Michaelsen T.Y."/>
            <person name="Andersen M.H."/>
            <person name="Karst S.M."/>
            <person name="Dueholm M.S."/>
            <person name="Nielsen P.H."/>
            <person name="Albertsen M."/>
        </authorList>
    </citation>
    <scope>NUCLEOTIDE SEQUENCE</scope>
    <source>
        <strain evidence="1">Bjer_18-Q3-R1-45_BAT3C.347</strain>
    </source>
</reference>